<sequence>MSSELPFTPVTLSEFDGVRYLHLDSIWVQGAMRVRRPQEVVLVYIQRMLASLLWRPTAALSQGRAVQLGLGAGALTRFTLKALKLPTTVVEINPMVVDVNRLRFHLPVGDPKLDVVVADAGDWLAAAEPGSASLLHVDLYDHEAAAPVLDDAGFYAGCHRLLDEGGVFAVNLFGRDASFTDSAARIAQAFGAANTWVLRATREGNTVVVATRGAPWPDRDERLRRADAIEACFGTLGLPARKWLRLIRPYDPTP</sequence>
<dbReference type="EMBL" id="SACT01000004">
    <property type="protein sequence ID" value="RVT51093.1"/>
    <property type="molecule type" value="Genomic_DNA"/>
</dbReference>
<dbReference type="SUPFAM" id="SSF53335">
    <property type="entry name" value="S-adenosyl-L-methionine-dependent methyltransferases"/>
    <property type="match status" value="1"/>
</dbReference>
<evidence type="ECO:0000313" key="2">
    <source>
        <dbReference type="EMBL" id="RVT51093.1"/>
    </source>
</evidence>
<dbReference type="GO" id="GO:0006596">
    <property type="term" value="P:polyamine biosynthetic process"/>
    <property type="evidence" value="ECO:0007669"/>
    <property type="project" value="UniProtKB-KW"/>
</dbReference>
<dbReference type="RefSeq" id="WP_128199120.1">
    <property type="nucleotide sequence ID" value="NZ_SACT01000004.1"/>
</dbReference>
<dbReference type="PANTHER" id="PTHR43317">
    <property type="entry name" value="THERMOSPERMINE SYNTHASE ACAULIS5"/>
    <property type="match status" value="1"/>
</dbReference>
<dbReference type="Gene3D" id="3.40.50.150">
    <property type="entry name" value="Vaccinia Virus protein VP39"/>
    <property type="match status" value="1"/>
</dbReference>
<dbReference type="CDD" id="cd02440">
    <property type="entry name" value="AdoMet_MTases"/>
    <property type="match status" value="1"/>
</dbReference>
<keyword evidence="1" id="KW-0620">Polyamine biosynthesis</keyword>
<evidence type="ECO:0000256" key="1">
    <source>
        <dbReference type="ARBA" id="ARBA00023115"/>
    </source>
</evidence>
<reference evidence="2 3" key="1">
    <citation type="submission" date="2019-01" db="EMBL/GenBank/DDBJ databases">
        <authorList>
            <person name="Chen W.-M."/>
        </authorList>
    </citation>
    <scope>NUCLEOTIDE SEQUENCE [LARGE SCALE GENOMIC DNA]</scope>
    <source>
        <strain evidence="2 3">ICH-3</strain>
    </source>
</reference>
<dbReference type="AlphaFoldDB" id="A0A437JVA3"/>
<dbReference type="InterPro" id="IPR029063">
    <property type="entry name" value="SAM-dependent_MTases_sf"/>
</dbReference>
<gene>
    <name evidence="2" type="ORF">ENE75_15060</name>
</gene>
<dbReference type="OrthoDB" id="117774at2"/>
<name>A0A437JVA3_9BURK</name>
<dbReference type="PANTHER" id="PTHR43317:SF1">
    <property type="entry name" value="THERMOSPERMINE SYNTHASE ACAULIS5"/>
    <property type="match status" value="1"/>
</dbReference>
<organism evidence="2 3">
    <name type="scientific">Rubrivivax albus</name>
    <dbReference type="NCBI Taxonomy" id="2499835"/>
    <lineage>
        <taxon>Bacteria</taxon>
        <taxon>Pseudomonadati</taxon>
        <taxon>Pseudomonadota</taxon>
        <taxon>Betaproteobacteria</taxon>
        <taxon>Burkholderiales</taxon>
        <taxon>Sphaerotilaceae</taxon>
        <taxon>Rubrivivax</taxon>
    </lineage>
</organism>
<comment type="caution">
    <text evidence="2">The sequence shown here is derived from an EMBL/GenBank/DDBJ whole genome shotgun (WGS) entry which is preliminary data.</text>
</comment>
<proteinExistence type="predicted"/>
<evidence type="ECO:0000313" key="3">
    <source>
        <dbReference type="Proteomes" id="UP000288178"/>
    </source>
</evidence>
<protein>
    <submittedName>
        <fullName evidence="2">Spermidine synthase</fullName>
    </submittedName>
</protein>
<keyword evidence="3" id="KW-1185">Reference proteome</keyword>
<dbReference type="Proteomes" id="UP000288178">
    <property type="component" value="Unassembled WGS sequence"/>
</dbReference>
<accession>A0A437JVA3</accession>